<reference evidence="1 2" key="1">
    <citation type="journal article" date="2017" name="BMC Genomics">
        <title>Genomic analysis of methanogenic archaea reveals a shift towards energy conservation.</title>
        <authorList>
            <person name="Gilmore S.P."/>
            <person name="Henske J.K."/>
            <person name="Sexton J.A."/>
            <person name="Solomon K.V."/>
            <person name="Seppala S."/>
            <person name="Yoo J.I."/>
            <person name="Huyett L.M."/>
            <person name="Pressman A."/>
            <person name="Cogan J.Z."/>
            <person name="Kivenson V."/>
            <person name="Peng X."/>
            <person name="Tan Y."/>
            <person name="Valentine D.L."/>
            <person name="O'Malley M.A."/>
        </authorList>
    </citation>
    <scope>NUCLEOTIDE SEQUENCE [LARGE SCALE GENOMIC DNA]</scope>
    <source>
        <strain evidence="1 2">MC-15</strain>
    </source>
</reference>
<dbReference type="EMBL" id="LMVP01000111">
    <property type="protein sequence ID" value="PAV13260.1"/>
    <property type="molecule type" value="Genomic_DNA"/>
</dbReference>
<proteinExistence type="predicted"/>
<dbReference type="AlphaFoldDB" id="A0A2A2HVI2"/>
<comment type="caution">
    <text evidence="1">The sequence shown here is derived from an EMBL/GenBank/DDBJ whole genome shotgun (WGS) entry which is preliminary data.</text>
</comment>
<name>A0A2A2HVI2_9EURY</name>
<evidence type="ECO:0000313" key="1">
    <source>
        <dbReference type="EMBL" id="PAV13260.1"/>
    </source>
</evidence>
<accession>A0A2A2HVI2</accession>
<gene>
    <name evidence="1" type="ORF">ASJ81_18490</name>
</gene>
<dbReference type="Proteomes" id="UP000218164">
    <property type="component" value="Unassembled WGS sequence"/>
</dbReference>
<keyword evidence="2" id="KW-1185">Reference proteome</keyword>
<organism evidence="1 2">
    <name type="scientific">Methanosarcina spelaei</name>
    <dbReference type="NCBI Taxonomy" id="1036679"/>
    <lineage>
        <taxon>Archaea</taxon>
        <taxon>Methanobacteriati</taxon>
        <taxon>Methanobacteriota</taxon>
        <taxon>Stenosarchaea group</taxon>
        <taxon>Methanomicrobia</taxon>
        <taxon>Methanosarcinales</taxon>
        <taxon>Methanosarcinaceae</taxon>
        <taxon>Methanosarcina</taxon>
    </lineage>
</organism>
<evidence type="ECO:0000313" key="2">
    <source>
        <dbReference type="Proteomes" id="UP000218164"/>
    </source>
</evidence>
<protein>
    <submittedName>
        <fullName evidence="1">Uncharacterized protein</fullName>
    </submittedName>
</protein>
<sequence length="61" mass="7014">MLLESENSLPKRERSLLAKRPCEGFLTKSFKFRKLAGFQSHFHFTTMFGEDFSGPPAGEIY</sequence>